<dbReference type="RefSeq" id="WP_134907945.1">
    <property type="nucleotide sequence ID" value="NZ_JAJAOX010000059.1"/>
</dbReference>
<dbReference type="EMBL" id="QGHS01000151">
    <property type="protein sequence ID" value="PWT45681.1"/>
    <property type="molecule type" value="Genomic_DNA"/>
</dbReference>
<proteinExistence type="predicted"/>
<evidence type="ECO:0000256" key="1">
    <source>
        <dbReference type="ARBA" id="ARBA00022729"/>
    </source>
</evidence>
<gene>
    <name evidence="2" type="ORF">DKZ23_09170</name>
</gene>
<keyword evidence="1" id="KW-0732">Signal</keyword>
<protein>
    <submittedName>
        <fullName evidence="2">Uncharacterized protein</fullName>
    </submittedName>
</protein>
<comment type="caution">
    <text evidence="2">The sequence shown here is derived from an EMBL/GenBank/DDBJ whole genome shotgun (WGS) entry which is preliminary data.</text>
</comment>
<evidence type="ECO:0000313" key="2">
    <source>
        <dbReference type="EMBL" id="PWT45681.1"/>
    </source>
</evidence>
<dbReference type="AlphaFoldDB" id="A0A317GED2"/>
<reference evidence="2 3" key="1">
    <citation type="journal article" date="2018" name="Front. Microbiol.">
        <title>Comparative Genomics of the Herbivore Gut Symbiont Lactobacillus reuteri Reveals Genetic Diversity and Lifestyle Adaptation.</title>
        <authorList>
            <person name="Zhao J."/>
        </authorList>
    </citation>
    <scope>NUCLEOTIDE SEQUENCE [LARGE SCALE GENOMIC DNA]</scope>
    <source>
        <strain evidence="2 3">LR12</strain>
    </source>
</reference>
<dbReference type="NCBIfam" id="TIGR03715">
    <property type="entry name" value="KxYKxGKxW"/>
    <property type="match status" value="1"/>
</dbReference>
<evidence type="ECO:0000313" key="3">
    <source>
        <dbReference type="Proteomes" id="UP000245866"/>
    </source>
</evidence>
<accession>A0A317GED2</accession>
<dbReference type="Pfam" id="PF19258">
    <property type="entry name" value="KxYKxGKxW_sig"/>
    <property type="match status" value="1"/>
</dbReference>
<dbReference type="Proteomes" id="UP000245866">
    <property type="component" value="Unassembled WGS sequence"/>
</dbReference>
<organism evidence="2 3">
    <name type="scientific">Limosilactobacillus reuteri</name>
    <name type="common">Lactobacillus reuteri</name>
    <dbReference type="NCBI Taxonomy" id="1598"/>
    <lineage>
        <taxon>Bacteria</taxon>
        <taxon>Bacillati</taxon>
        <taxon>Bacillota</taxon>
        <taxon>Bacilli</taxon>
        <taxon>Lactobacillales</taxon>
        <taxon>Lactobacillaceae</taxon>
        <taxon>Limosilactobacillus</taxon>
    </lineage>
</organism>
<sequence>MQGKSHYKLFKAGKNWCTMMITLVAYNTL</sequence>
<dbReference type="InterPro" id="IPR022263">
    <property type="entry name" value="KxYKxGKxW"/>
</dbReference>
<name>A0A317GED2_LIMRT</name>